<dbReference type="EMBL" id="UZWD01000053">
    <property type="protein sequence ID" value="VDS06568.1"/>
    <property type="molecule type" value="Genomic_DNA"/>
</dbReference>
<reference evidence="2 3" key="1">
    <citation type="submission" date="2018-12" db="EMBL/GenBank/DDBJ databases">
        <authorList>
            <person name="Criscuolo A."/>
        </authorList>
    </citation>
    <scope>NUCLEOTIDE SEQUENCE [LARGE SCALE GENOMIC DNA]</scope>
    <source>
        <strain evidence="2">ACIP1116281</strain>
    </source>
</reference>
<dbReference type="Proteomes" id="UP000268844">
    <property type="component" value="Unassembled WGS sequence"/>
</dbReference>
<evidence type="ECO:0000256" key="1">
    <source>
        <dbReference type="SAM" id="SignalP"/>
    </source>
</evidence>
<organism evidence="2 3">
    <name type="scientific">Devosia equisanguinis</name>
    <dbReference type="NCBI Taxonomy" id="2490941"/>
    <lineage>
        <taxon>Bacteria</taxon>
        <taxon>Pseudomonadati</taxon>
        <taxon>Pseudomonadota</taxon>
        <taxon>Alphaproteobacteria</taxon>
        <taxon>Hyphomicrobiales</taxon>
        <taxon>Devosiaceae</taxon>
        <taxon>Devosia</taxon>
    </lineage>
</organism>
<evidence type="ECO:0000313" key="3">
    <source>
        <dbReference type="Proteomes" id="UP000268844"/>
    </source>
</evidence>
<feature type="signal peptide" evidence="1">
    <location>
        <begin position="1"/>
        <end position="23"/>
    </location>
</feature>
<accession>A0A3S4DSY5</accession>
<proteinExistence type="predicted"/>
<dbReference type="AlphaFoldDB" id="A0A3S4DSY5"/>
<feature type="chain" id="PRO_5018593443" evidence="1">
    <location>
        <begin position="24"/>
        <end position="401"/>
    </location>
</feature>
<keyword evidence="1" id="KW-0732">Signal</keyword>
<keyword evidence="3" id="KW-1185">Reference proteome</keyword>
<protein>
    <submittedName>
        <fullName evidence="2">Uncharacterized protein</fullName>
    </submittedName>
</protein>
<sequence length="401" mass="41712">MNSVRLLTASSMLAVFAAGPVLAAPVDDFFERLNAWLEPIGGSVTASVPIGKSKAGPLTLKDVALIAPNNTTPLGASVEFGTVTTLDGDLMLVDSIVINKFDHTNDDVRVSADKITLSNVLLPPLDATAPYLFAQILGGVAVENLLVDDGVSTADIDLLSFVLNADPEIGTTSPTAFSAIVEVVGLTMPEQALRAFDLDKLAGWEDYLLDQQADIYLPIHWDTTNGNLTVADFEFSTDTLGTFAVGVQLGGVTMDVLSELAALGADQADGSPSDLSGLQATAVRLMSQLTYSAGKLVITDGGVVDFMLNAAATERKTTTEQAIAAAIDAVDDGLSSIKASDTLVEQATQSLALLLEEGGTLGIDAFPEKPVSILELAALGQTPAALIDRLGVEVVHVEGDE</sequence>
<dbReference type="RefSeq" id="WP_126152083.1">
    <property type="nucleotide sequence ID" value="NZ_JBHTMH010000001.1"/>
</dbReference>
<gene>
    <name evidence="2" type="ORF">DEVEQU_03732</name>
</gene>
<evidence type="ECO:0000313" key="2">
    <source>
        <dbReference type="EMBL" id="VDS06568.1"/>
    </source>
</evidence>
<name>A0A3S4DSY5_9HYPH</name>